<dbReference type="Proteomes" id="UP001500967">
    <property type="component" value="Unassembled WGS sequence"/>
</dbReference>
<protein>
    <submittedName>
        <fullName evidence="1">Uncharacterized protein</fullName>
    </submittedName>
</protein>
<evidence type="ECO:0000313" key="2">
    <source>
        <dbReference type="Proteomes" id="UP001500967"/>
    </source>
</evidence>
<dbReference type="EMBL" id="BAAAGX010000027">
    <property type="protein sequence ID" value="GAA0267506.1"/>
    <property type="molecule type" value="Genomic_DNA"/>
</dbReference>
<accession>A0ABP3ENY0</accession>
<name>A0ABP3ENY0_9ACTN</name>
<proteinExistence type="predicted"/>
<keyword evidence="2" id="KW-1185">Reference proteome</keyword>
<reference evidence="2" key="1">
    <citation type="journal article" date="2019" name="Int. J. Syst. Evol. Microbiol.">
        <title>The Global Catalogue of Microorganisms (GCM) 10K type strain sequencing project: providing services to taxonomists for standard genome sequencing and annotation.</title>
        <authorList>
            <consortium name="The Broad Institute Genomics Platform"/>
            <consortium name="The Broad Institute Genome Sequencing Center for Infectious Disease"/>
            <person name="Wu L."/>
            <person name="Ma J."/>
        </authorList>
    </citation>
    <scope>NUCLEOTIDE SEQUENCE [LARGE SCALE GENOMIC DNA]</scope>
    <source>
        <strain evidence="2">JCM 10425</strain>
    </source>
</reference>
<gene>
    <name evidence="1" type="ORF">GCM10009539_62940</name>
</gene>
<comment type="caution">
    <text evidence="1">The sequence shown here is derived from an EMBL/GenBank/DDBJ whole genome shotgun (WGS) entry which is preliminary data.</text>
</comment>
<sequence length="130" mass="14885">MGIASRSIRKLSPSVFTGMDVDSLTVGRETPSIDQSAPPTDTFAQYLPPGWMTLRVAHDRWLLYGPHRDRGPSRGSAVLVGELTWLHSDEWRVLPVDEILPWDRTFPNVLAALDPLMTWWNLRRRYREAS</sequence>
<organism evidence="1 2">
    <name type="scientific">Cryptosporangium japonicum</name>
    <dbReference type="NCBI Taxonomy" id="80872"/>
    <lineage>
        <taxon>Bacteria</taxon>
        <taxon>Bacillati</taxon>
        <taxon>Actinomycetota</taxon>
        <taxon>Actinomycetes</taxon>
        <taxon>Cryptosporangiales</taxon>
        <taxon>Cryptosporangiaceae</taxon>
        <taxon>Cryptosporangium</taxon>
    </lineage>
</organism>
<evidence type="ECO:0000313" key="1">
    <source>
        <dbReference type="EMBL" id="GAA0267506.1"/>
    </source>
</evidence>